<gene>
    <name evidence="2" type="ORF">V6N11_051502</name>
</gene>
<dbReference type="EMBL" id="JBBPBN010000001">
    <property type="protein sequence ID" value="KAK9045593.1"/>
    <property type="molecule type" value="Genomic_DNA"/>
</dbReference>
<evidence type="ECO:0000256" key="1">
    <source>
        <dbReference type="SAM" id="MobiDB-lite"/>
    </source>
</evidence>
<feature type="region of interest" description="Disordered" evidence="1">
    <location>
        <begin position="113"/>
        <end position="132"/>
    </location>
</feature>
<reference evidence="2 3" key="1">
    <citation type="journal article" date="2024" name="G3 (Bethesda)">
        <title>Genome assembly of Hibiscus sabdariffa L. provides insights into metabolisms of medicinal natural products.</title>
        <authorList>
            <person name="Kim T."/>
        </authorList>
    </citation>
    <scope>NUCLEOTIDE SEQUENCE [LARGE SCALE GENOMIC DNA]</scope>
    <source>
        <strain evidence="2">TK-2024</strain>
        <tissue evidence="2">Old leaves</tissue>
    </source>
</reference>
<feature type="compositionally biased region" description="Low complexity" evidence="1">
    <location>
        <begin position="113"/>
        <end position="125"/>
    </location>
</feature>
<name>A0ABR2U7V6_9ROSI</name>
<sequence length="132" mass="15059">MNVIGKVEEMVQRLIERIHTSPTGLKLGLSHSPLKLLVQLQHWPFWQTALMDWVYKVLYFSLASFAPFFLPVAVGTAEEPPFPVFRGNLERGNLDELNFKHRQIKTWVRSPAASLPTSSPLSSRAFHPLHRG</sequence>
<dbReference type="Proteomes" id="UP001396334">
    <property type="component" value="Unassembled WGS sequence"/>
</dbReference>
<accession>A0ABR2U7V6</accession>
<evidence type="ECO:0000313" key="2">
    <source>
        <dbReference type="EMBL" id="KAK9045593.1"/>
    </source>
</evidence>
<keyword evidence="3" id="KW-1185">Reference proteome</keyword>
<evidence type="ECO:0000313" key="3">
    <source>
        <dbReference type="Proteomes" id="UP001396334"/>
    </source>
</evidence>
<organism evidence="2 3">
    <name type="scientific">Hibiscus sabdariffa</name>
    <name type="common">roselle</name>
    <dbReference type="NCBI Taxonomy" id="183260"/>
    <lineage>
        <taxon>Eukaryota</taxon>
        <taxon>Viridiplantae</taxon>
        <taxon>Streptophyta</taxon>
        <taxon>Embryophyta</taxon>
        <taxon>Tracheophyta</taxon>
        <taxon>Spermatophyta</taxon>
        <taxon>Magnoliopsida</taxon>
        <taxon>eudicotyledons</taxon>
        <taxon>Gunneridae</taxon>
        <taxon>Pentapetalae</taxon>
        <taxon>rosids</taxon>
        <taxon>malvids</taxon>
        <taxon>Malvales</taxon>
        <taxon>Malvaceae</taxon>
        <taxon>Malvoideae</taxon>
        <taxon>Hibiscus</taxon>
    </lineage>
</organism>
<protein>
    <submittedName>
        <fullName evidence="2">Uncharacterized protein</fullName>
    </submittedName>
</protein>
<comment type="caution">
    <text evidence="2">The sequence shown here is derived from an EMBL/GenBank/DDBJ whole genome shotgun (WGS) entry which is preliminary data.</text>
</comment>
<proteinExistence type="predicted"/>